<sequence>MAQSPKTPATPVDGPQDDQEPVFDKAQDDLPWPQDETLPADDEGNILPGNDPLDEDPNDNGDQEQFDPDDMRRKRLLGEPVKD</sequence>
<evidence type="ECO:0000313" key="2">
    <source>
        <dbReference type="EMBL" id="NEX47912.1"/>
    </source>
</evidence>
<accession>A0A6B3RXQ6</accession>
<dbReference type="AlphaFoldDB" id="A0A6B3RXQ6"/>
<dbReference type="EMBL" id="JAAIKE010000006">
    <property type="protein sequence ID" value="NEX47912.1"/>
    <property type="molecule type" value="Genomic_DNA"/>
</dbReference>
<evidence type="ECO:0000256" key="1">
    <source>
        <dbReference type="SAM" id="MobiDB-lite"/>
    </source>
</evidence>
<protein>
    <submittedName>
        <fullName evidence="2">Uncharacterized protein</fullName>
    </submittedName>
</protein>
<name>A0A6B3RXQ6_9RHOB</name>
<dbReference type="RefSeq" id="WP_164614093.1">
    <property type="nucleotide sequence ID" value="NZ_JAAIKE010000006.1"/>
</dbReference>
<proteinExistence type="predicted"/>
<comment type="caution">
    <text evidence="2">The sequence shown here is derived from an EMBL/GenBank/DDBJ whole genome shotgun (WGS) entry which is preliminary data.</text>
</comment>
<gene>
    <name evidence="2" type="ORF">G3572_17005</name>
</gene>
<evidence type="ECO:0000313" key="3">
    <source>
        <dbReference type="Proteomes" id="UP000481421"/>
    </source>
</evidence>
<organism evidence="2 3">
    <name type="scientific">Pseudotabrizicola algicola</name>
    <dbReference type="NCBI Taxonomy" id="2709381"/>
    <lineage>
        <taxon>Bacteria</taxon>
        <taxon>Pseudomonadati</taxon>
        <taxon>Pseudomonadota</taxon>
        <taxon>Alphaproteobacteria</taxon>
        <taxon>Rhodobacterales</taxon>
        <taxon>Paracoccaceae</taxon>
        <taxon>Pseudotabrizicola</taxon>
    </lineage>
</organism>
<feature type="compositionally biased region" description="Acidic residues" evidence="1">
    <location>
        <begin position="52"/>
        <end position="68"/>
    </location>
</feature>
<keyword evidence="3" id="KW-1185">Reference proteome</keyword>
<dbReference type="Proteomes" id="UP000481421">
    <property type="component" value="Unassembled WGS sequence"/>
</dbReference>
<reference evidence="2 3" key="1">
    <citation type="submission" date="2020-02" db="EMBL/GenBank/DDBJ databases">
        <title>Rhodobacter algicola sp. nov., isolated from microalga culture.</title>
        <authorList>
            <person name="Park C.-Y."/>
        </authorList>
    </citation>
    <scope>NUCLEOTIDE SEQUENCE [LARGE SCALE GENOMIC DNA]</scope>
    <source>
        <strain evidence="2 3">ETT8</strain>
    </source>
</reference>
<feature type="region of interest" description="Disordered" evidence="1">
    <location>
        <begin position="1"/>
        <end position="83"/>
    </location>
</feature>
<feature type="compositionally biased region" description="Basic and acidic residues" evidence="1">
    <location>
        <begin position="69"/>
        <end position="83"/>
    </location>
</feature>